<feature type="non-terminal residue" evidence="2">
    <location>
        <position position="154"/>
    </location>
</feature>
<protein>
    <submittedName>
        <fullName evidence="2">Uncharacterized protein</fullName>
    </submittedName>
</protein>
<evidence type="ECO:0000256" key="1">
    <source>
        <dbReference type="SAM" id="MobiDB-lite"/>
    </source>
</evidence>
<accession>A0A7J6RR30</accession>
<feature type="non-terminal residue" evidence="2">
    <location>
        <position position="1"/>
    </location>
</feature>
<feature type="compositionally biased region" description="Basic and acidic residues" evidence="1">
    <location>
        <begin position="112"/>
        <end position="133"/>
    </location>
</feature>
<feature type="compositionally biased region" description="Acidic residues" evidence="1">
    <location>
        <begin position="78"/>
        <end position="110"/>
    </location>
</feature>
<name>A0A7J6RR30_PEROL</name>
<dbReference type="EMBL" id="JABANO010023631">
    <property type="protein sequence ID" value="KAF4723209.1"/>
    <property type="molecule type" value="Genomic_DNA"/>
</dbReference>
<organism evidence="2 3">
    <name type="scientific">Perkinsus olseni</name>
    <name type="common">Perkinsus atlanticus</name>
    <dbReference type="NCBI Taxonomy" id="32597"/>
    <lineage>
        <taxon>Eukaryota</taxon>
        <taxon>Sar</taxon>
        <taxon>Alveolata</taxon>
        <taxon>Perkinsozoa</taxon>
        <taxon>Perkinsea</taxon>
        <taxon>Perkinsida</taxon>
        <taxon>Perkinsidae</taxon>
        <taxon>Perkinsus</taxon>
    </lineage>
</organism>
<dbReference type="AlphaFoldDB" id="A0A7J6RR30"/>
<proteinExistence type="predicted"/>
<sequence>DSQSSRWWLCWDLRKLREMRTSNNVEFATDIFRIPFCMMVKRKGARRQPLPTEDVLSDASSDDGLDMIGGDDERNDYSDLDAGDEEVDVMSIGSEEDGQQQEEDIEDFDVGEAPKEDKEDDRLAWGRRDRDFYGSESEDESSEAEELQLEEAKK</sequence>
<gene>
    <name evidence="2" type="ORF">FOZ63_015399</name>
</gene>
<keyword evidence="3" id="KW-1185">Reference proteome</keyword>
<feature type="compositionally biased region" description="Acidic residues" evidence="1">
    <location>
        <begin position="136"/>
        <end position="154"/>
    </location>
</feature>
<evidence type="ECO:0000313" key="2">
    <source>
        <dbReference type="EMBL" id="KAF4723209.1"/>
    </source>
</evidence>
<evidence type="ECO:0000313" key="3">
    <source>
        <dbReference type="Proteomes" id="UP000553632"/>
    </source>
</evidence>
<comment type="caution">
    <text evidence="2">The sequence shown here is derived from an EMBL/GenBank/DDBJ whole genome shotgun (WGS) entry which is preliminary data.</text>
</comment>
<dbReference type="Proteomes" id="UP000553632">
    <property type="component" value="Unassembled WGS sequence"/>
</dbReference>
<feature type="region of interest" description="Disordered" evidence="1">
    <location>
        <begin position="44"/>
        <end position="154"/>
    </location>
</feature>
<reference evidence="2 3" key="1">
    <citation type="submission" date="2020-04" db="EMBL/GenBank/DDBJ databases">
        <title>Perkinsus olseni comparative genomics.</title>
        <authorList>
            <person name="Bogema D.R."/>
        </authorList>
    </citation>
    <scope>NUCLEOTIDE SEQUENCE [LARGE SCALE GENOMIC DNA]</scope>
    <source>
        <strain evidence="2 3">ATCC PRA-207</strain>
    </source>
</reference>
<feature type="compositionally biased region" description="Acidic residues" evidence="1">
    <location>
        <begin position="60"/>
        <end position="70"/>
    </location>
</feature>